<accession>A0A0X3V7D5</accession>
<dbReference type="InterPro" id="IPR058548">
    <property type="entry name" value="MlaB-like_STAS"/>
</dbReference>
<dbReference type="SUPFAM" id="SSF52091">
    <property type="entry name" value="SpoIIaa-like"/>
    <property type="match status" value="1"/>
</dbReference>
<dbReference type="Proteomes" id="UP000053244">
    <property type="component" value="Unassembled WGS sequence"/>
</dbReference>
<evidence type="ECO:0000313" key="4">
    <source>
        <dbReference type="EMBL" id="KUL40731.1"/>
    </source>
</evidence>
<dbReference type="EMBL" id="LLZH01000025">
    <property type="protein sequence ID" value="KUL40731.1"/>
    <property type="molecule type" value="Genomic_DNA"/>
</dbReference>
<dbReference type="InterPro" id="IPR003658">
    <property type="entry name" value="Anti-sigma_ant"/>
</dbReference>
<organism evidence="4 5">
    <name type="scientific">Actinoplanes awajinensis subsp. mycoplanecinus</name>
    <dbReference type="NCBI Taxonomy" id="135947"/>
    <lineage>
        <taxon>Bacteria</taxon>
        <taxon>Bacillati</taxon>
        <taxon>Actinomycetota</taxon>
        <taxon>Actinomycetes</taxon>
        <taxon>Micromonosporales</taxon>
        <taxon>Micromonosporaceae</taxon>
        <taxon>Actinoplanes</taxon>
    </lineage>
</organism>
<comment type="caution">
    <text evidence="4">The sequence shown here is derived from an EMBL/GenBank/DDBJ whole genome shotgun (WGS) entry which is preliminary data.</text>
</comment>
<dbReference type="Gene3D" id="3.30.750.24">
    <property type="entry name" value="STAS domain"/>
    <property type="match status" value="1"/>
</dbReference>
<reference evidence="4 5" key="1">
    <citation type="submission" date="2015-10" db="EMBL/GenBank/DDBJ databases">
        <authorList>
            <person name="Gilbert D.G."/>
        </authorList>
    </citation>
    <scope>NUCLEOTIDE SEQUENCE [LARGE SCALE GENOMIC DNA]</scope>
    <source>
        <strain evidence="4 5">NRRL B-16712</strain>
    </source>
</reference>
<dbReference type="AlphaFoldDB" id="A0A0X3V7D5"/>
<dbReference type="CDD" id="cd07043">
    <property type="entry name" value="STAS_anti-anti-sigma_factors"/>
    <property type="match status" value="1"/>
</dbReference>
<keyword evidence="5" id="KW-1185">Reference proteome</keyword>
<dbReference type="InterPro" id="IPR002645">
    <property type="entry name" value="STAS_dom"/>
</dbReference>
<evidence type="ECO:0000259" key="3">
    <source>
        <dbReference type="PROSITE" id="PS50801"/>
    </source>
</evidence>
<dbReference type="RefSeq" id="WP_067685901.1">
    <property type="nucleotide sequence ID" value="NZ_LLZH01000025.1"/>
</dbReference>
<dbReference type="OrthoDB" id="3396670at2"/>
<dbReference type="GO" id="GO:0043856">
    <property type="term" value="F:anti-sigma factor antagonist activity"/>
    <property type="evidence" value="ECO:0007669"/>
    <property type="project" value="InterPro"/>
</dbReference>
<dbReference type="PROSITE" id="PS50801">
    <property type="entry name" value="STAS"/>
    <property type="match status" value="1"/>
</dbReference>
<sequence length="118" mass="12471">MYLPITTRQLADGTVEIAPSGEIDLDNAHVMRDAVNDVLTTMTASKICLDLQRVMLIDSIGIGILVACFHTAAASGIKLVVSHPSATVYRQLWVSGLVGLLGCAEPPSPRTSVGLRPS</sequence>
<feature type="domain" description="STAS" evidence="3">
    <location>
        <begin position="12"/>
        <end position="97"/>
    </location>
</feature>
<gene>
    <name evidence="4" type="ORF">ADL15_07035</name>
</gene>
<dbReference type="InterPro" id="IPR036513">
    <property type="entry name" value="STAS_dom_sf"/>
</dbReference>
<name>A0A0X3V7D5_9ACTN</name>
<protein>
    <recommendedName>
        <fullName evidence="2">Anti-sigma factor antagonist</fullName>
    </recommendedName>
</protein>
<evidence type="ECO:0000313" key="5">
    <source>
        <dbReference type="Proteomes" id="UP000053244"/>
    </source>
</evidence>
<proteinExistence type="inferred from homology"/>
<evidence type="ECO:0000256" key="1">
    <source>
        <dbReference type="ARBA" id="ARBA00009013"/>
    </source>
</evidence>
<comment type="similarity">
    <text evidence="1 2">Belongs to the anti-sigma-factor antagonist family.</text>
</comment>
<dbReference type="Pfam" id="PF13466">
    <property type="entry name" value="STAS_2"/>
    <property type="match status" value="1"/>
</dbReference>
<evidence type="ECO:0000256" key="2">
    <source>
        <dbReference type="RuleBase" id="RU003749"/>
    </source>
</evidence>
<dbReference type="NCBIfam" id="TIGR00377">
    <property type="entry name" value="ant_ant_sig"/>
    <property type="match status" value="1"/>
</dbReference>